<evidence type="ECO:0000256" key="10">
    <source>
        <dbReference type="PIRSR" id="PIRSR000102-3"/>
    </source>
</evidence>
<feature type="binding site" evidence="9">
    <location>
        <position position="83"/>
    </location>
    <ligand>
        <name>substrate</name>
    </ligand>
</feature>
<dbReference type="GO" id="GO:0006089">
    <property type="term" value="P:lactate metabolic process"/>
    <property type="evidence" value="ECO:0007669"/>
    <property type="project" value="TreeGrafter"/>
</dbReference>
<feature type="binding site" evidence="10">
    <location>
        <begin position="111"/>
        <end position="113"/>
    </location>
    <ligand>
        <name>NAD(+)</name>
        <dbReference type="ChEBI" id="CHEBI:57540"/>
    </ligand>
</feature>
<keyword evidence="4" id="KW-0816">Tricarboxylic acid cycle</keyword>
<protein>
    <recommendedName>
        <fullName evidence="3">malate dehydrogenase</fullName>
        <ecNumber evidence="3">1.1.1.37</ecNumber>
    </recommendedName>
</protein>
<dbReference type="GO" id="GO:0030060">
    <property type="term" value="F:L-malate dehydrogenase (NAD+) activity"/>
    <property type="evidence" value="ECO:0007669"/>
    <property type="project" value="UniProtKB-EC"/>
</dbReference>
<keyword evidence="6 10" id="KW-0520">NAD</keyword>
<organism evidence="14 15">
    <name type="scientific">Methanospirillum lacunae</name>
    <dbReference type="NCBI Taxonomy" id="668570"/>
    <lineage>
        <taxon>Archaea</taxon>
        <taxon>Methanobacteriati</taxon>
        <taxon>Methanobacteriota</taxon>
        <taxon>Stenosarchaea group</taxon>
        <taxon>Methanomicrobia</taxon>
        <taxon>Methanomicrobiales</taxon>
        <taxon>Methanospirillaceae</taxon>
        <taxon>Methanospirillum</taxon>
    </lineage>
</organism>
<comment type="caution">
    <text evidence="14">The sequence shown here is derived from an EMBL/GenBank/DDBJ whole genome shotgun (WGS) entry which is preliminary data.</text>
</comment>
<evidence type="ECO:0000256" key="3">
    <source>
        <dbReference type="ARBA" id="ARBA00012995"/>
    </source>
</evidence>
<evidence type="ECO:0000313" key="14">
    <source>
        <dbReference type="EMBL" id="PWR73164.1"/>
    </source>
</evidence>
<evidence type="ECO:0000313" key="15">
    <source>
        <dbReference type="Proteomes" id="UP000245657"/>
    </source>
</evidence>
<dbReference type="PANTHER" id="PTHR43128:SF16">
    <property type="entry name" value="L-LACTATE DEHYDROGENASE"/>
    <property type="match status" value="1"/>
</dbReference>
<dbReference type="Gene3D" id="3.40.50.720">
    <property type="entry name" value="NAD(P)-binding Rossmann-like Domain"/>
    <property type="match status" value="1"/>
</dbReference>
<feature type="binding site" evidence="10">
    <location>
        <position position="33"/>
    </location>
    <ligand>
        <name>NAD(+)</name>
        <dbReference type="ChEBI" id="CHEBI:57540"/>
    </ligand>
</feature>
<keyword evidence="15" id="KW-1185">Reference proteome</keyword>
<dbReference type="AlphaFoldDB" id="A0A2V2MYF8"/>
<dbReference type="Pfam" id="PF02866">
    <property type="entry name" value="Ldh_1_C"/>
    <property type="match status" value="1"/>
</dbReference>
<dbReference type="InterPro" id="IPR022383">
    <property type="entry name" value="Lactate/malate_DH_C"/>
</dbReference>
<dbReference type="Gene3D" id="3.90.110.10">
    <property type="entry name" value="Lactate dehydrogenase/glycoside hydrolase, family 4, C-terminal"/>
    <property type="match status" value="1"/>
</dbReference>
<keyword evidence="5 11" id="KW-0560">Oxidoreductase</keyword>
<proteinExistence type="inferred from homology"/>
<evidence type="ECO:0000256" key="5">
    <source>
        <dbReference type="ARBA" id="ARBA00023002"/>
    </source>
</evidence>
<gene>
    <name evidence="14" type="ORF">DK846_04865</name>
</gene>
<dbReference type="OrthoDB" id="2596at2157"/>
<feature type="binding site" evidence="9">
    <location>
        <position position="113"/>
    </location>
    <ligand>
        <name>substrate</name>
    </ligand>
</feature>
<dbReference type="RefSeq" id="WP_109967818.1">
    <property type="nucleotide sequence ID" value="NZ_CP176093.1"/>
</dbReference>
<accession>A0A2V2MYF8</accession>
<evidence type="ECO:0000256" key="7">
    <source>
        <dbReference type="ARBA" id="ARBA00048313"/>
    </source>
</evidence>
<dbReference type="InterPro" id="IPR036291">
    <property type="entry name" value="NAD(P)-bd_dom_sf"/>
</dbReference>
<dbReference type="SUPFAM" id="SSF51735">
    <property type="entry name" value="NAD(P)-binding Rossmann-fold domains"/>
    <property type="match status" value="1"/>
</dbReference>
<evidence type="ECO:0000259" key="13">
    <source>
        <dbReference type="Pfam" id="PF02866"/>
    </source>
</evidence>
<sequence length="290" mass="31686">MTSLAIFGAGTIGGGVANLLNARGLVSRMVIYDKNRDLQEAQRLDILHTGRDVEISTDPEDMRNCDIVICTAGLPRNPTVKTRADLLHTNLPAADSCARYLNGFSGILIVVTNPMDIITWYFHTITQIPKNRIIGFGGQLDSARFSYTLHQLDIQGPGCILGEHGEHQVPIFSRVDPSLPESKRNEVLSDLRGSSMEIIKGKGATEFGPSWHISELVRIIARDDKTCIPCSCILEGEYGISGCCLGVPAIIGKEGICEIEQWDLDPWEHAHMQAAGTFVSGLCRTLEGNK</sequence>
<evidence type="ECO:0000256" key="1">
    <source>
        <dbReference type="ARBA" id="ARBA00003966"/>
    </source>
</evidence>
<dbReference type="PRINTS" id="PR00086">
    <property type="entry name" value="LLDHDRGNASE"/>
</dbReference>
<evidence type="ECO:0000259" key="12">
    <source>
        <dbReference type="Pfam" id="PF00056"/>
    </source>
</evidence>
<feature type="domain" description="Lactate/malate dehydrogenase N-terminal" evidence="12">
    <location>
        <begin position="4"/>
        <end position="135"/>
    </location>
</feature>
<feature type="binding site" evidence="10">
    <location>
        <begin position="8"/>
        <end position="13"/>
    </location>
    <ligand>
        <name>NAD(+)</name>
        <dbReference type="ChEBI" id="CHEBI:57540"/>
    </ligand>
</feature>
<feature type="domain" description="Lactate/malate dehydrogenase C-terminal" evidence="13">
    <location>
        <begin position="159"/>
        <end position="275"/>
    </location>
</feature>
<comment type="function">
    <text evidence="1">Catalyzes the reversible oxidation of malate to oxaloacetate.</text>
</comment>
<evidence type="ECO:0000256" key="4">
    <source>
        <dbReference type="ARBA" id="ARBA00022532"/>
    </source>
</evidence>
<dbReference type="PANTHER" id="PTHR43128">
    <property type="entry name" value="L-2-HYDROXYCARBOXYLATE DEHYDROGENASE (NAD(P)(+))"/>
    <property type="match status" value="1"/>
</dbReference>
<feature type="active site" description="Proton acceptor" evidence="8">
    <location>
        <position position="164"/>
    </location>
</feature>
<feature type="binding site" evidence="9">
    <location>
        <position position="76"/>
    </location>
    <ligand>
        <name>substrate</name>
    </ligand>
</feature>
<dbReference type="EMBL" id="QGMY01000003">
    <property type="protein sequence ID" value="PWR73164.1"/>
    <property type="molecule type" value="Genomic_DNA"/>
</dbReference>
<evidence type="ECO:0000256" key="11">
    <source>
        <dbReference type="RuleBase" id="RU003369"/>
    </source>
</evidence>
<comment type="similarity">
    <text evidence="2 11">Belongs to the LDH/MDH superfamily.</text>
</comment>
<dbReference type="InterPro" id="IPR001557">
    <property type="entry name" value="L-lactate/malate_DH"/>
</dbReference>
<comment type="catalytic activity">
    <reaction evidence="7">
        <text>(S)-malate + NAD(+) = oxaloacetate + NADH + H(+)</text>
        <dbReference type="Rhea" id="RHEA:21432"/>
        <dbReference type="ChEBI" id="CHEBI:15378"/>
        <dbReference type="ChEBI" id="CHEBI:15589"/>
        <dbReference type="ChEBI" id="CHEBI:16452"/>
        <dbReference type="ChEBI" id="CHEBI:57540"/>
        <dbReference type="ChEBI" id="CHEBI:57945"/>
        <dbReference type="EC" id="1.1.1.37"/>
    </reaction>
</comment>
<dbReference type="PIRSF" id="PIRSF000102">
    <property type="entry name" value="Lac_mal_DH"/>
    <property type="match status" value="1"/>
</dbReference>
<dbReference type="InterPro" id="IPR001236">
    <property type="entry name" value="Lactate/malate_DH_N"/>
</dbReference>
<dbReference type="SUPFAM" id="SSF56327">
    <property type="entry name" value="LDH C-terminal domain-like"/>
    <property type="match status" value="1"/>
</dbReference>
<dbReference type="GO" id="GO:0004459">
    <property type="term" value="F:L-lactate dehydrogenase (NAD+) activity"/>
    <property type="evidence" value="ECO:0007669"/>
    <property type="project" value="TreeGrafter"/>
</dbReference>
<dbReference type="Proteomes" id="UP000245657">
    <property type="component" value="Unassembled WGS sequence"/>
</dbReference>
<feature type="binding site" evidence="10">
    <location>
        <position position="90"/>
    </location>
    <ligand>
        <name>NAD(+)</name>
        <dbReference type="ChEBI" id="CHEBI:57540"/>
    </ligand>
</feature>
<reference evidence="14 15" key="1">
    <citation type="submission" date="2018-05" db="EMBL/GenBank/DDBJ databases">
        <title>Draft genome of Methanospirillum lacunae Ki8-1.</title>
        <authorList>
            <person name="Dueholm M.S."/>
            <person name="Nielsen P.H."/>
            <person name="Bakmann L.F."/>
            <person name="Otzen D.E."/>
        </authorList>
    </citation>
    <scope>NUCLEOTIDE SEQUENCE [LARGE SCALE GENOMIC DNA]</scope>
    <source>
        <strain evidence="14 15">Ki8-1</strain>
    </source>
</reference>
<name>A0A2V2MYF8_9EURY</name>
<dbReference type="EC" id="1.1.1.37" evidence="3"/>
<dbReference type="InterPro" id="IPR015955">
    <property type="entry name" value="Lactate_DH/Glyco_Ohase_4_C"/>
</dbReference>
<evidence type="ECO:0000256" key="9">
    <source>
        <dbReference type="PIRSR" id="PIRSR000102-2"/>
    </source>
</evidence>
<dbReference type="GO" id="GO:0006099">
    <property type="term" value="P:tricarboxylic acid cycle"/>
    <property type="evidence" value="ECO:0007669"/>
    <property type="project" value="UniProtKB-KW"/>
</dbReference>
<evidence type="ECO:0000256" key="2">
    <source>
        <dbReference type="ARBA" id="ARBA00008104"/>
    </source>
</evidence>
<evidence type="ECO:0000256" key="8">
    <source>
        <dbReference type="PIRSR" id="PIRSR000102-1"/>
    </source>
</evidence>
<feature type="binding site" evidence="9">
    <location>
        <position position="144"/>
    </location>
    <ligand>
        <name>substrate</name>
    </ligand>
</feature>
<evidence type="ECO:0000256" key="6">
    <source>
        <dbReference type="ARBA" id="ARBA00023027"/>
    </source>
</evidence>
<dbReference type="Pfam" id="PF00056">
    <property type="entry name" value="Ldh_1_N"/>
    <property type="match status" value="1"/>
</dbReference>
<dbReference type="GeneID" id="97549880"/>